<keyword evidence="1" id="KW-0129">CBS domain</keyword>
<accession>A0A143YT21</accession>
<keyword evidence="4" id="KW-1185">Reference proteome</keyword>
<gene>
    <name evidence="3" type="ORF">Tpal_2205</name>
</gene>
<reference evidence="3 4" key="1">
    <citation type="submission" date="2016-02" db="EMBL/GenBank/DDBJ databases">
        <authorList>
            <person name="Wen L."/>
            <person name="He K."/>
            <person name="Yang H."/>
        </authorList>
    </citation>
    <scope>NUCLEOTIDE SEQUENCE [LARGE SCALE GENOMIC DNA]</scope>
    <source>
        <strain evidence="3">Trichococcus palustris</strain>
    </source>
</reference>
<proteinExistence type="predicted"/>
<dbReference type="RefSeq" id="WP_087033765.1">
    <property type="nucleotide sequence ID" value="NZ_FJNE01000007.1"/>
</dbReference>
<dbReference type="SUPFAM" id="SSF54631">
    <property type="entry name" value="CBS-domain pair"/>
    <property type="match status" value="1"/>
</dbReference>
<dbReference type="InterPro" id="IPR046342">
    <property type="entry name" value="CBS_dom_sf"/>
</dbReference>
<evidence type="ECO:0000313" key="3">
    <source>
        <dbReference type="EMBL" id="CZQ97980.1"/>
    </source>
</evidence>
<dbReference type="Proteomes" id="UP000242754">
    <property type="component" value="Unassembled WGS sequence"/>
</dbReference>
<feature type="domain" description="CBS" evidence="2">
    <location>
        <begin position="101"/>
        <end position="158"/>
    </location>
</feature>
<dbReference type="Pfam" id="PF00571">
    <property type="entry name" value="CBS"/>
    <property type="match status" value="2"/>
</dbReference>
<organism evidence="3 4">
    <name type="scientific">Trichococcus palustris</name>
    <dbReference type="NCBI Taxonomy" id="140314"/>
    <lineage>
        <taxon>Bacteria</taxon>
        <taxon>Bacillati</taxon>
        <taxon>Bacillota</taxon>
        <taxon>Bacilli</taxon>
        <taxon>Lactobacillales</taxon>
        <taxon>Carnobacteriaceae</taxon>
        <taxon>Trichococcus</taxon>
    </lineage>
</organism>
<sequence>MQENNNEAFMGYFNDIETFFNEKYKPDRGKQYYSFYELVENASRYDRYVKLKKDTFQVLGDLRNFLSHGNQKDLVIITDESLDLIKEVHGQLLRPITAFDIKTNEVKFFEESSRLAAVLDLIRTKDYTKFPIKNKNNEVVGLLTDNGITHWLAQHAEEGTVSLGEATASDILALDENKNNFAFIKREATIYEAEAEFKDKNIEALLVTQNGNNKEPILGIITRVDLLEQFK</sequence>
<dbReference type="CDD" id="cd02205">
    <property type="entry name" value="CBS_pair_SF"/>
    <property type="match status" value="1"/>
</dbReference>
<dbReference type="Gene3D" id="3.10.580.10">
    <property type="entry name" value="CBS-domain"/>
    <property type="match status" value="1"/>
</dbReference>
<dbReference type="STRING" id="140314.SAMN04488076_12516"/>
<feature type="domain" description="CBS" evidence="2">
    <location>
        <begin position="176"/>
        <end position="231"/>
    </location>
</feature>
<dbReference type="EMBL" id="FJNE01000007">
    <property type="protein sequence ID" value="CZQ97980.1"/>
    <property type="molecule type" value="Genomic_DNA"/>
</dbReference>
<name>A0A143YT21_9LACT</name>
<dbReference type="PROSITE" id="PS51371">
    <property type="entry name" value="CBS"/>
    <property type="match status" value="2"/>
</dbReference>
<evidence type="ECO:0000313" key="4">
    <source>
        <dbReference type="Proteomes" id="UP000242754"/>
    </source>
</evidence>
<dbReference type="OrthoDB" id="49104at2"/>
<evidence type="ECO:0000259" key="2">
    <source>
        <dbReference type="PROSITE" id="PS51371"/>
    </source>
</evidence>
<protein>
    <recommendedName>
        <fullName evidence="2">CBS domain-containing protein</fullName>
    </recommendedName>
</protein>
<dbReference type="AlphaFoldDB" id="A0A143YT21"/>
<dbReference type="SMART" id="SM00116">
    <property type="entry name" value="CBS"/>
    <property type="match status" value="2"/>
</dbReference>
<evidence type="ECO:0000256" key="1">
    <source>
        <dbReference type="PROSITE-ProRule" id="PRU00703"/>
    </source>
</evidence>
<dbReference type="InterPro" id="IPR000644">
    <property type="entry name" value="CBS_dom"/>
</dbReference>